<protein>
    <submittedName>
        <fullName evidence="2">Uncharacterized protein</fullName>
    </submittedName>
</protein>
<proteinExistence type="predicted"/>
<gene>
    <name evidence="2" type="primary">ORF143775</name>
    <name evidence="1" type="synonym">ORF143769</name>
</gene>
<reference evidence="2" key="1">
    <citation type="submission" date="2014-12" db="EMBL/GenBank/DDBJ databases">
        <title>Insight into the proteome of Arion vulgaris.</title>
        <authorList>
            <person name="Aradska J."/>
            <person name="Bulat T."/>
            <person name="Smidak R."/>
            <person name="Sarate P."/>
            <person name="Gangsoo J."/>
            <person name="Sialana F."/>
            <person name="Bilban M."/>
            <person name="Lubec G."/>
        </authorList>
    </citation>
    <scope>NUCLEOTIDE SEQUENCE</scope>
    <source>
        <tissue evidence="2">Skin</tissue>
    </source>
</reference>
<evidence type="ECO:0000313" key="1">
    <source>
        <dbReference type="EMBL" id="CEK84655.1"/>
    </source>
</evidence>
<dbReference type="EMBL" id="HACG01037791">
    <property type="protein sequence ID" value="CEK84656.1"/>
    <property type="molecule type" value="Transcribed_RNA"/>
</dbReference>
<sequence>MEIVQKKRLCKRNKKETSYKIHKVLSVQKLWHNTCKETNITSDGMHFSCGNIWMRIMDSSIKEQN</sequence>
<accession>A0A0B7AX62</accession>
<dbReference type="EMBL" id="HACG01037790">
    <property type="protein sequence ID" value="CEK84655.1"/>
    <property type="molecule type" value="Transcribed_RNA"/>
</dbReference>
<name>A0A0B7AX62_9EUPU</name>
<dbReference type="AlphaFoldDB" id="A0A0B7AX62"/>
<organism evidence="2">
    <name type="scientific">Arion vulgaris</name>
    <dbReference type="NCBI Taxonomy" id="1028688"/>
    <lineage>
        <taxon>Eukaryota</taxon>
        <taxon>Metazoa</taxon>
        <taxon>Spiralia</taxon>
        <taxon>Lophotrochozoa</taxon>
        <taxon>Mollusca</taxon>
        <taxon>Gastropoda</taxon>
        <taxon>Heterobranchia</taxon>
        <taxon>Euthyneura</taxon>
        <taxon>Panpulmonata</taxon>
        <taxon>Eupulmonata</taxon>
        <taxon>Stylommatophora</taxon>
        <taxon>Helicina</taxon>
        <taxon>Arionoidea</taxon>
        <taxon>Arionidae</taxon>
        <taxon>Arion</taxon>
    </lineage>
</organism>
<evidence type="ECO:0000313" key="2">
    <source>
        <dbReference type="EMBL" id="CEK84656.1"/>
    </source>
</evidence>